<dbReference type="EMBL" id="JAABOP010000001">
    <property type="protein sequence ID" value="NER08906.1"/>
    <property type="molecule type" value="Genomic_DNA"/>
</dbReference>
<dbReference type="InterPro" id="IPR002641">
    <property type="entry name" value="PNPLA_dom"/>
</dbReference>
<feature type="short sequence motif" description="GXGXXG" evidence="4">
    <location>
        <begin position="35"/>
        <end position="40"/>
    </location>
</feature>
<dbReference type="PROSITE" id="PS51635">
    <property type="entry name" value="PNPLA"/>
    <property type="match status" value="1"/>
</dbReference>
<dbReference type="Pfam" id="PF19143">
    <property type="entry name" value="Omp85_2"/>
    <property type="match status" value="1"/>
</dbReference>
<protein>
    <submittedName>
        <fullName evidence="6">Patatin</fullName>
    </submittedName>
</protein>
<dbReference type="SUPFAM" id="SSF52151">
    <property type="entry name" value="FabD/lysophospholipase-like"/>
    <property type="match status" value="1"/>
</dbReference>
<name>A0A6P0UFM8_9FLAO</name>
<feature type="short sequence motif" description="DGA/G" evidence="4">
    <location>
        <begin position="208"/>
        <end position="210"/>
    </location>
</feature>
<feature type="active site" description="Nucleophile" evidence="4">
    <location>
        <position position="64"/>
    </location>
</feature>
<proteinExistence type="predicted"/>
<evidence type="ECO:0000259" key="5">
    <source>
        <dbReference type="PROSITE" id="PS51635"/>
    </source>
</evidence>
<dbReference type="CDD" id="cd07205">
    <property type="entry name" value="Pat_PNPLA6_PNPLA7_NTE1_like"/>
    <property type="match status" value="1"/>
</dbReference>
<dbReference type="GO" id="GO:0016042">
    <property type="term" value="P:lipid catabolic process"/>
    <property type="evidence" value="ECO:0007669"/>
    <property type="project" value="UniProtKB-UniRule"/>
</dbReference>
<sequence length="770" mass="86046">MIRNLLWFVLVILIQLPVVLFAQNEKPKIALVLSGGGAKGVAHIPVLQALDSLHIVPDIVVGTSMGSVIGGLYAMGYSGDEIAYLVNTTEWNNLLYEKTPFNDVSVEEKSENEKYLIGLDIVDGAPKTTPYLLNDQNLRLKLGTLTAPFYKDTNFDDLPIPFRSVTTDLINFKEIVLKDGSLATAMRASMSIPGVFEPVKYKNTILVDGGILNNFPTNIAKEWGADIIIGSDVSGGAQDIEGLDNISDLLFQTTMVQNYRMYPSNRALVNIMIDHVPNLTYSTGDFNKTTELYEEGKIASKEKIGELAALGLQLARFKQREIALPVFKDSVSFGKITYKNISEDNLQLLKSRMGLEEDHVYTSEDLVAAIKRSMGTDIFRKIYLDLSAANNEELVITGFEKSNHRLNASVHYDLYRGIGLVGNYTGRNLLGEASRVLVTLDIAEQPKGMLQVQKNFGEKKQWWWRSEGIGKQLIQRIFINGQYADDYREKSVKFKNQINRNINSLSSYAGLGFNYEYVNIDPTANSEFRDNLLVLNQYYASYVGFDAHFFSNTMDKVFYPKQGTSINATVNRSIKQRASVFFSDAEALSLAGLNYGFTNLQGNYHKRLPLGNKVTGIFEASMGFTIADKDEENEISFYNAGFPQLFYLGGNLPILRSNTVGFQGLQEDEVITSQFIVLKVASQLDVFNNFYITPNINLGSIGFSDLEEFSKNVFSPRGSWEDSDQTSLLFSIGTMVSYKSILGPVDLSFSWTNDINKVRVFLSVGIPFNR</sequence>
<accession>A0A6P0UFM8</accession>
<dbReference type="Pfam" id="PF01734">
    <property type="entry name" value="Patatin"/>
    <property type="match status" value="1"/>
</dbReference>
<dbReference type="AlphaFoldDB" id="A0A6P0UFM8"/>
<dbReference type="PANTHER" id="PTHR14226">
    <property type="entry name" value="NEUROPATHY TARGET ESTERASE/SWISS CHEESE D.MELANOGASTER"/>
    <property type="match status" value="1"/>
</dbReference>
<dbReference type="PANTHER" id="PTHR14226:SF29">
    <property type="entry name" value="NEUROPATHY TARGET ESTERASE SWS"/>
    <property type="match status" value="1"/>
</dbReference>
<keyword evidence="2 4" id="KW-0442">Lipid degradation</keyword>
<comment type="caution">
    <text evidence="6">The sequence shown here is derived from an EMBL/GenBank/DDBJ whole genome shotgun (WGS) entry which is preliminary data.</text>
</comment>
<dbReference type="Gene3D" id="2.40.160.50">
    <property type="entry name" value="membrane protein fhac: a member of the omp85/tpsb transporter family"/>
    <property type="match status" value="1"/>
</dbReference>
<evidence type="ECO:0000313" key="6">
    <source>
        <dbReference type="EMBL" id="NER08906.1"/>
    </source>
</evidence>
<gene>
    <name evidence="6" type="ORF">GWK09_00095</name>
</gene>
<dbReference type="InterPro" id="IPR043864">
    <property type="entry name" value="Omp85-like_dom"/>
</dbReference>
<evidence type="ECO:0000256" key="3">
    <source>
        <dbReference type="ARBA" id="ARBA00023098"/>
    </source>
</evidence>
<evidence type="ECO:0000256" key="2">
    <source>
        <dbReference type="ARBA" id="ARBA00022963"/>
    </source>
</evidence>
<feature type="active site" description="Proton acceptor" evidence="4">
    <location>
        <position position="208"/>
    </location>
</feature>
<dbReference type="InterPro" id="IPR050301">
    <property type="entry name" value="NTE"/>
</dbReference>
<evidence type="ECO:0000256" key="1">
    <source>
        <dbReference type="ARBA" id="ARBA00022801"/>
    </source>
</evidence>
<keyword evidence="3 4" id="KW-0443">Lipid metabolism</keyword>
<dbReference type="Gene3D" id="3.40.1090.10">
    <property type="entry name" value="Cytosolic phospholipase A2 catalytic domain"/>
    <property type="match status" value="2"/>
</dbReference>
<keyword evidence="1 4" id="KW-0378">Hydrolase</keyword>
<organism evidence="6 7">
    <name type="scientific">Muriicola jejuensis</name>
    <dbReference type="NCBI Taxonomy" id="504488"/>
    <lineage>
        <taxon>Bacteria</taxon>
        <taxon>Pseudomonadati</taxon>
        <taxon>Bacteroidota</taxon>
        <taxon>Flavobacteriia</taxon>
        <taxon>Flavobacteriales</taxon>
        <taxon>Flavobacteriaceae</taxon>
        <taxon>Muriicola</taxon>
    </lineage>
</organism>
<evidence type="ECO:0000256" key="4">
    <source>
        <dbReference type="PROSITE-ProRule" id="PRU01161"/>
    </source>
</evidence>
<evidence type="ECO:0000313" key="7">
    <source>
        <dbReference type="Proteomes" id="UP000468443"/>
    </source>
</evidence>
<dbReference type="RefSeq" id="WP_163690997.1">
    <property type="nucleotide sequence ID" value="NZ_FXTW01000001.1"/>
</dbReference>
<dbReference type="Proteomes" id="UP000468443">
    <property type="component" value="Unassembled WGS sequence"/>
</dbReference>
<feature type="short sequence motif" description="GXSXG" evidence="4">
    <location>
        <begin position="62"/>
        <end position="66"/>
    </location>
</feature>
<feature type="domain" description="PNPLA" evidence="5">
    <location>
        <begin position="31"/>
        <end position="221"/>
    </location>
</feature>
<reference evidence="6 7" key="1">
    <citation type="submission" date="2020-01" db="EMBL/GenBank/DDBJ databases">
        <title>Muriicola jejuensis KCTC 22299.</title>
        <authorList>
            <person name="Wang G."/>
        </authorList>
    </citation>
    <scope>NUCLEOTIDE SEQUENCE [LARGE SCALE GENOMIC DNA]</scope>
    <source>
        <strain evidence="6 7">KCTC 22299</strain>
    </source>
</reference>
<dbReference type="GO" id="GO:0016787">
    <property type="term" value="F:hydrolase activity"/>
    <property type="evidence" value="ECO:0007669"/>
    <property type="project" value="UniProtKB-UniRule"/>
</dbReference>
<dbReference type="InterPro" id="IPR016035">
    <property type="entry name" value="Acyl_Trfase/lysoPLipase"/>
</dbReference>
<keyword evidence="7" id="KW-1185">Reference proteome</keyword>